<proteinExistence type="predicted"/>
<dbReference type="eggNOG" id="KOG1192">
    <property type="taxonomic scope" value="Eukaryota"/>
</dbReference>
<accession>K3YZY9</accession>
<dbReference type="HOGENOM" id="CLU_1055238_0_0_1"/>
<feature type="chain" id="PRO_5010127251" evidence="2">
    <location>
        <begin position="23"/>
        <end position="264"/>
    </location>
</feature>
<organism evidence="3 4">
    <name type="scientific">Setaria italica</name>
    <name type="common">Foxtail millet</name>
    <name type="synonym">Panicum italicum</name>
    <dbReference type="NCBI Taxonomy" id="4555"/>
    <lineage>
        <taxon>Eukaryota</taxon>
        <taxon>Viridiplantae</taxon>
        <taxon>Streptophyta</taxon>
        <taxon>Embryophyta</taxon>
        <taxon>Tracheophyta</taxon>
        <taxon>Spermatophyta</taxon>
        <taxon>Magnoliopsida</taxon>
        <taxon>Liliopsida</taxon>
        <taxon>Poales</taxon>
        <taxon>Poaceae</taxon>
        <taxon>PACMAD clade</taxon>
        <taxon>Panicoideae</taxon>
        <taxon>Panicodae</taxon>
        <taxon>Paniceae</taxon>
        <taxon>Cenchrinae</taxon>
        <taxon>Setaria</taxon>
    </lineage>
</organism>
<sequence>MGYRGLCNAVCWCALGLPLLTAHPSSVRPLTFPSAADHDASGSTSGGADFHAHATALRGPLGEWLRSRARSDSGDGEGTGRVAAVISDFCWWTQLLAAEAGVPQLVFAPSGVLATAAATRRSLSRPLLPSTAAFSVASRGESGGPHLERGRTERRSALGGGGHGGADAHRRGGPAPPRLVRSPSSAGERLGKRSSIVREKTWETKRWGGENGKLTWAVQLIGYQTRPYPGTGNCLNPHAIASKEKAHEKVDIPTREPFLAFHAR</sequence>
<evidence type="ECO:0000256" key="2">
    <source>
        <dbReference type="SAM" id="SignalP"/>
    </source>
</evidence>
<name>K3YZY9_SETIT</name>
<reference evidence="3" key="2">
    <citation type="submission" date="2018-08" db="UniProtKB">
        <authorList>
            <consortium name="EnsemblPlants"/>
        </authorList>
    </citation>
    <scope>IDENTIFICATION</scope>
    <source>
        <strain evidence="3">Yugu1</strain>
    </source>
</reference>
<dbReference type="EMBL" id="AGNK02000331">
    <property type="status" value="NOT_ANNOTATED_CDS"/>
    <property type="molecule type" value="Genomic_DNA"/>
</dbReference>
<keyword evidence="4" id="KW-1185">Reference proteome</keyword>
<evidence type="ECO:0000313" key="4">
    <source>
        <dbReference type="Proteomes" id="UP000004995"/>
    </source>
</evidence>
<feature type="region of interest" description="Disordered" evidence="1">
    <location>
        <begin position="136"/>
        <end position="195"/>
    </location>
</feature>
<reference evidence="4" key="1">
    <citation type="journal article" date="2012" name="Nat. Biotechnol.">
        <title>Reference genome sequence of the model plant Setaria.</title>
        <authorList>
            <person name="Bennetzen J.L."/>
            <person name="Schmutz J."/>
            <person name="Wang H."/>
            <person name="Percifield R."/>
            <person name="Hawkins J."/>
            <person name="Pontaroli A.C."/>
            <person name="Estep M."/>
            <person name="Feng L."/>
            <person name="Vaughn J.N."/>
            <person name="Grimwood J."/>
            <person name="Jenkins J."/>
            <person name="Barry K."/>
            <person name="Lindquist E."/>
            <person name="Hellsten U."/>
            <person name="Deshpande S."/>
            <person name="Wang X."/>
            <person name="Wu X."/>
            <person name="Mitros T."/>
            <person name="Triplett J."/>
            <person name="Yang X."/>
            <person name="Ye C.Y."/>
            <person name="Mauro-Herrera M."/>
            <person name="Wang L."/>
            <person name="Li P."/>
            <person name="Sharma M."/>
            <person name="Sharma R."/>
            <person name="Ronald P.C."/>
            <person name="Panaud O."/>
            <person name="Kellogg E.A."/>
            <person name="Brutnell T.P."/>
            <person name="Doust A.N."/>
            <person name="Tuskan G.A."/>
            <person name="Rokhsar D."/>
            <person name="Devos K.M."/>
        </authorList>
    </citation>
    <scope>NUCLEOTIDE SEQUENCE [LARGE SCALE GENOMIC DNA]</scope>
    <source>
        <strain evidence="4">cv. Yugu1</strain>
    </source>
</reference>
<evidence type="ECO:0000313" key="3">
    <source>
        <dbReference type="EnsemblPlants" id="KQL29708"/>
    </source>
</evidence>
<dbReference type="AlphaFoldDB" id="K3YZY9"/>
<dbReference type="Proteomes" id="UP000004995">
    <property type="component" value="Unassembled WGS sequence"/>
</dbReference>
<protein>
    <submittedName>
        <fullName evidence="3">Uncharacterized protein</fullName>
    </submittedName>
</protein>
<dbReference type="Gene3D" id="3.40.50.2000">
    <property type="entry name" value="Glycogen Phosphorylase B"/>
    <property type="match status" value="1"/>
</dbReference>
<evidence type="ECO:0000256" key="1">
    <source>
        <dbReference type="SAM" id="MobiDB-lite"/>
    </source>
</evidence>
<keyword evidence="2" id="KW-0732">Signal</keyword>
<dbReference type="Gramene" id="KQL29708">
    <property type="protein sequence ID" value="KQL29708"/>
    <property type="gene ID" value="SETIT_019850mg"/>
</dbReference>
<dbReference type="InParanoid" id="K3YZY9"/>
<dbReference type="EnsemblPlants" id="KQL29708">
    <property type="protein sequence ID" value="KQL29708"/>
    <property type="gene ID" value="SETIT_019850mg"/>
</dbReference>
<feature type="compositionally biased region" description="Basic and acidic residues" evidence="1">
    <location>
        <begin position="146"/>
        <end position="156"/>
    </location>
</feature>
<feature type="signal peptide" evidence="2">
    <location>
        <begin position="1"/>
        <end position="22"/>
    </location>
</feature>